<accession>A0A270NMC8</accession>
<evidence type="ECO:0000313" key="2">
    <source>
        <dbReference type="Proteomes" id="UP000216433"/>
    </source>
</evidence>
<reference evidence="1 2" key="1">
    <citation type="submission" date="2017-06" db="EMBL/GenBank/DDBJ databases">
        <title>Genome sequencing and assembly of Stenotrophomonas maltophilia DF07.</title>
        <authorList>
            <person name="Iyer R."/>
        </authorList>
    </citation>
    <scope>NUCLEOTIDE SEQUENCE [LARGE SCALE GENOMIC DNA]</scope>
    <source>
        <strain evidence="1 2">DF07</strain>
    </source>
</reference>
<dbReference type="AlphaFoldDB" id="A0A270NMC8"/>
<sequence length="246" mass="27938">MNRSDVLPRFLADTATHALRILVDDGVHRHLQFRRPGTYSYGFDIVTWPGHLAISGDMGTAVFNRLHDMFEFFRAKPAEHEKAGGLFVNDGYWAEKCVANDGEKKEFSADLFRALVTRLFKEYVEERADPEDPADPDDSTPEWVARLWQELEREVLSDSEDHDALSNAINAMSDFEPDDPDYSDFRITDAWEYASSLQQYTFHFLWRLYAIARAVRAYDDAADAAEPTGLPSDIAAPVPLAEAFHA</sequence>
<dbReference type="RefSeq" id="WP_095377426.1">
    <property type="nucleotide sequence ID" value="NZ_NJGC01000004.1"/>
</dbReference>
<comment type="caution">
    <text evidence="1">The sequence shown here is derived from an EMBL/GenBank/DDBJ whole genome shotgun (WGS) entry which is preliminary data.</text>
</comment>
<organism evidence="1 2">
    <name type="scientific">Stenotrophomonas maltophilia</name>
    <name type="common">Pseudomonas maltophilia</name>
    <name type="synonym">Xanthomonas maltophilia</name>
    <dbReference type="NCBI Taxonomy" id="40324"/>
    <lineage>
        <taxon>Bacteria</taxon>
        <taxon>Pseudomonadati</taxon>
        <taxon>Pseudomonadota</taxon>
        <taxon>Gammaproteobacteria</taxon>
        <taxon>Lysobacterales</taxon>
        <taxon>Lysobacteraceae</taxon>
        <taxon>Stenotrophomonas</taxon>
        <taxon>Stenotrophomonas maltophilia group</taxon>
    </lineage>
</organism>
<name>A0A270NMC8_STEMA</name>
<protein>
    <submittedName>
        <fullName evidence="1">Uncharacterized protein</fullName>
    </submittedName>
</protein>
<evidence type="ECO:0000313" key="1">
    <source>
        <dbReference type="EMBL" id="PAM73187.1"/>
    </source>
</evidence>
<dbReference type="Proteomes" id="UP000216433">
    <property type="component" value="Unassembled WGS sequence"/>
</dbReference>
<gene>
    <name evidence="1" type="ORF">CEK00_04890</name>
</gene>
<proteinExistence type="predicted"/>
<dbReference type="EMBL" id="NJGC01000004">
    <property type="protein sequence ID" value="PAM73187.1"/>
    <property type="molecule type" value="Genomic_DNA"/>
</dbReference>